<comment type="caution">
    <text evidence="3">The sequence shown here is derived from an EMBL/GenBank/DDBJ whole genome shotgun (WGS) entry which is preliminary data.</text>
</comment>
<feature type="transmembrane region" description="Helical" evidence="1">
    <location>
        <begin position="12"/>
        <end position="32"/>
    </location>
</feature>
<gene>
    <name evidence="3" type="ORF">DWZ04_11350</name>
    <name evidence="2" type="ORF">DWZ25_03020</name>
</gene>
<accession>A0A3E2UH27</accession>
<evidence type="ECO:0000256" key="1">
    <source>
        <dbReference type="SAM" id="Phobius"/>
    </source>
</evidence>
<organism evidence="3 5">
    <name type="scientific">Faecalibacterium prausnitzii</name>
    <dbReference type="NCBI Taxonomy" id="853"/>
    <lineage>
        <taxon>Bacteria</taxon>
        <taxon>Bacillati</taxon>
        <taxon>Bacillota</taxon>
        <taxon>Clostridia</taxon>
        <taxon>Eubacteriales</taxon>
        <taxon>Oscillospiraceae</taxon>
        <taxon>Faecalibacterium</taxon>
    </lineage>
</organism>
<sequence>MADKTKKHHTFPCSAFILVEITGPILITVILLQSMHGTLLGELNPHSFGSDKKALHVSV</sequence>
<evidence type="ECO:0000313" key="4">
    <source>
        <dbReference type="Proteomes" id="UP000260782"/>
    </source>
</evidence>
<keyword evidence="1" id="KW-1133">Transmembrane helix</keyword>
<dbReference type="EMBL" id="QVES01000002">
    <property type="protein sequence ID" value="RGB89994.1"/>
    <property type="molecule type" value="Genomic_DNA"/>
</dbReference>
<name>A0A3E2UH27_9FIRM</name>
<protein>
    <submittedName>
        <fullName evidence="3">Uncharacterized protein</fullName>
    </submittedName>
</protein>
<proteinExistence type="predicted"/>
<keyword evidence="1" id="KW-0472">Membrane</keyword>
<evidence type="ECO:0000313" key="3">
    <source>
        <dbReference type="EMBL" id="RGB95610.1"/>
    </source>
</evidence>
<dbReference type="EMBL" id="QVEW01000012">
    <property type="protein sequence ID" value="RGB95610.1"/>
    <property type="molecule type" value="Genomic_DNA"/>
</dbReference>
<evidence type="ECO:0000313" key="5">
    <source>
        <dbReference type="Proteomes" id="UP000260783"/>
    </source>
</evidence>
<dbReference type="AlphaFoldDB" id="A0A3E2UH27"/>
<dbReference type="Proteomes" id="UP000260783">
    <property type="component" value="Unassembled WGS sequence"/>
</dbReference>
<dbReference type="RefSeq" id="WP_117527434.1">
    <property type="nucleotide sequence ID" value="NZ_QVEW01000012.1"/>
</dbReference>
<dbReference type="Proteomes" id="UP000260782">
    <property type="component" value="Unassembled WGS sequence"/>
</dbReference>
<evidence type="ECO:0000313" key="2">
    <source>
        <dbReference type="EMBL" id="RGB89994.1"/>
    </source>
</evidence>
<reference evidence="4 5" key="1">
    <citation type="submission" date="2018-08" db="EMBL/GenBank/DDBJ databases">
        <title>A genome reference for cultivated species of the human gut microbiota.</title>
        <authorList>
            <person name="Zou Y."/>
            <person name="Xue W."/>
            <person name="Luo G."/>
        </authorList>
    </citation>
    <scope>NUCLEOTIDE SEQUENCE [LARGE SCALE GENOMIC DNA]</scope>
    <source>
        <strain evidence="3 5">AF29-11BH</strain>
        <strain evidence="2 4">AF31-14AC</strain>
    </source>
</reference>
<keyword evidence="1" id="KW-0812">Transmembrane</keyword>